<dbReference type="EMBL" id="JASEJX010000013">
    <property type="protein sequence ID" value="KAK4518374.1"/>
    <property type="molecule type" value="Genomic_DNA"/>
</dbReference>
<keyword evidence="2" id="KW-1185">Reference proteome</keyword>
<dbReference type="AlphaFoldDB" id="A0AAN7HP29"/>
<organism evidence="1 2">
    <name type="scientific">Mucor velutinosus</name>
    <dbReference type="NCBI Taxonomy" id="708070"/>
    <lineage>
        <taxon>Eukaryota</taxon>
        <taxon>Fungi</taxon>
        <taxon>Fungi incertae sedis</taxon>
        <taxon>Mucoromycota</taxon>
        <taxon>Mucoromycotina</taxon>
        <taxon>Mucoromycetes</taxon>
        <taxon>Mucorales</taxon>
        <taxon>Mucorineae</taxon>
        <taxon>Mucoraceae</taxon>
        <taxon>Mucor</taxon>
    </lineage>
</organism>
<sequence>MSRLAEFLYIKIFAGEEEDPRLFCAMAVLLGNWDSWSRENYTGDFDDSAWWPNLLNENIKSRLYLITFGGIMQLLDDDIDIRSIESKAEQYLQRYDDEETAQSIAVVEEDDDEEPVIMEINPYRGHNLFFTEKHCQKLYLPRVTKPLVWFLESRCEANSNCSNKPKGH</sequence>
<dbReference type="Proteomes" id="UP001304243">
    <property type="component" value="Unassembled WGS sequence"/>
</dbReference>
<proteinExistence type="predicted"/>
<dbReference type="GeneID" id="89945429"/>
<gene>
    <name evidence="1" type="ORF">ATC70_001727</name>
</gene>
<reference evidence="1 2" key="1">
    <citation type="submission" date="2022-11" db="EMBL/GenBank/DDBJ databases">
        <title>Mucor velutinosus strain NIH1002 WGS.</title>
        <authorList>
            <person name="Subramanian P."/>
            <person name="Mullikin J.C."/>
            <person name="Segre J.A."/>
            <person name="Zelazny A.M."/>
        </authorList>
    </citation>
    <scope>NUCLEOTIDE SEQUENCE [LARGE SCALE GENOMIC DNA]</scope>
    <source>
        <strain evidence="1 2">NIH1002</strain>
    </source>
</reference>
<evidence type="ECO:0000313" key="1">
    <source>
        <dbReference type="EMBL" id="KAK4518374.1"/>
    </source>
</evidence>
<accession>A0AAN7HP29</accession>
<evidence type="ECO:0000313" key="2">
    <source>
        <dbReference type="Proteomes" id="UP001304243"/>
    </source>
</evidence>
<comment type="caution">
    <text evidence="1">The sequence shown here is derived from an EMBL/GenBank/DDBJ whole genome shotgun (WGS) entry which is preliminary data.</text>
</comment>
<dbReference type="RefSeq" id="XP_064685040.1">
    <property type="nucleotide sequence ID" value="XM_064821120.1"/>
</dbReference>
<name>A0AAN7HP29_9FUNG</name>
<protein>
    <submittedName>
        <fullName evidence="1">Uncharacterized protein</fullName>
    </submittedName>
</protein>